<sequence>MNEFAIVRIISLVGFLVLAMSALNARRIGLRKGATMALAWAAIFVLVALVITAIDH</sequence>
<feature type="transmembrane region" description="Helical" evidence="1">
    <location>
        <begin position="6"/>
        <end position="25"/>
    </location>
</feature>
<evidence type="ECO:0000256" key="1">
    <source>
        <dbReference type="SAM" id="Phobius"/>
    </source>
</evidence>
<keyword evidence="3" id="KW-1185">Reference proteome</keyword>
<dbReference type="AlphaFoldDB" id="A0A845AI40"/>
<feature type="transmembrane region" description="Helical" evidence="1">
    <location>
        <begin position="37"/>
        <end position="54"/>
    </location>
</feature>
<protein>
    <submittedName>
        <fullName evidence="2">Uncharacterized protein</fullName>
    </submittedName>
</protein>
<dbReference type="RefSeq" id="WP_160752795.1">
    <property type="nucleotide sequence ID" value="NZ_WTYA01000004.1"/>
</dbReference>
<keyword evidence="1" id="KW-0812">Transmembrane</keyword>
<evidence type="ECO:0000313" key="3">
    <source>
        <dbReference type="Proteomes" id="UP000439780"/>
    </source>
</evidence>
<dbReference type="EMBL" id="WTYA01000004">
    <property type="protein sequence ID" value="MXP28495.1"/>
    <property type="molecule type" value="Genomic_DNA"/>
</dbReference>
<keyword evidence="1" id="KW-1133">Transmembrane helix</keyword>
<proteinExistence type="predicted"/>
<reference evidence="2 3" key="1">
    <citation type="submission" date="2019-12" db="EMBL/GenBank/DDBJ databases">
        <title>Genomic-based taxomic classification of the family Erythrobacteraceae.</title>
        <authorList>
            <person name="Xu L."/>
        </authorList>
    </citation>
    <scope>NUCLEOTIDE SEQUENCE [LARGE SCALE GENOMIC DNA]</scope>
    <source>
        <strain evidence="2 3">KEMB 9005-328</strain>
    </source>
</reference>
<comment type="caution">
    <text evidence="2">The sequence shown here is derived from an EMBL/GenBank/DDBJ whole genome shotgun (WGS) entry which is preliminary data.</text>
</comment>
<organism evidence="2 3">
    <name type="scientific">Qipengyuania algicida</name>
    <dbReference type="NCBI Taxonomy" id="1836209"/>
    <lineage>
        <taxon>Bacteria</taxon>
        <taxon>Pseudomonadati</taxon>
        <taxon>Pseudomonadota</taxon>
        <taxon>Alphaproteobacteria</taxon>
        <taxon>Sphingomonadales</taxon>
        <taxon>Erythrobacteraceae</taxon>
        <taxon>Qipengyuania</taxon>
    </lineage>
</organism>
<keyword evidence="1" id="KW-0472">Membrane</keyword>
<evidence type="ECO:0000313" key="2">
    <source>
        <dbReference type="EMBL" id="MXP28495.1"/>
    </source>
</evidence>
<name>A0A845AI40_9SPHN</name>
<dbReference type="OrthoDB" id="7392065at2"/>
<dbReference type="Proteomes" id="UP000439780">
    <property type="component" value="Unassembled WGS sequence"/>
</dbReference>
<accession>A0A845AI40</accession>
<gene>
    <name evidence="2" type="ORF">GRI58_06630</name>
</gene>